<keyword evidence="1" id="KW-0489">Methyltransferase</keyword>
<dbReference type="eggNOG" id="COG4976">
    <property type="taxonomic scope" value="Bacteria"/>
</dbReference>
<organism evidence="4 5">
    <name type="scientific">Eubacterium plexicaudatum ASF492</name>
    <dbReference type="NCBI Taxonomy" id="1235802"/>
    <lineage>
        <taxon>Bacteria</taxon>
        <taxon>Bacillati</taxon>
        <taxon>Bacillota</taxon>
        <taxon>Clostridia</taxon>
        <taxon>Eubacteriales</taxon>
        <taxon>Eubacteriaceae</taxon>
        <taxon>Eubacterium</taxon>
    </lineage>
</organism>
<dbReference type="Pfam" id="PF13649">
    <property type="entry name" value="Methyltransf_25"/>
    <property type="match status" value="1"/>
</dbReference>
<gene>
    <name evidence="4" type="ORF">C823_02329</name>
</gene>
<feature type="domain" description="Methyltransferase" evidence="3">
    <location>
        <begin position="41"/>
        <end position="133"/>
    </location>
</feature>
<dbReference type="AlphaFoldDB" id="N2AMA6"/>
<dbReference type="InterPro" id="IPR041698">
    <property type="entry name" value="Methyltransf_25"/>
</dbReference>
<evidence type="ECO:0000259" key="3">
    <source>
        <dbReference type="Pfam" id="PF13649"/>
    </source>
</evidence>
<dbReference type="Proteomes" id="UP000012589">
    <property type="component" value="Unassembled WGS sequence"/>
</dbReference>
<dbReference type="CDD" id="cd02440">
    <property type="entry name" value="AdoMet_MTases"/>
    <property type="match status" value="1"/>
</dbReference>
<keyword evidence="2" id="KW-0808">Transferase</keyword>
<evidence type="ECO:0000313" key="4">
    <source>
        <dbReference type="EMBL" id="EMZ27205.1"/>
    </source>
</evidence>
<comment type="caution">
    <text evidence="4">The sequence shown here is derived from an EMBL/GenBank/DDBJ whole genome shotgun (WGS) entry which is preliminary data.</text>
</comment>
<dbReference type="HOGENOM" id="CLU_069129_5_0_9"/>
<dbReference type="PANTHER" id="PTHR43861">
    <property type="entry name" value="TRANS-ACONITATE 2-METHYLTRANSFERASE-RELATED"/>
    <property type="match status" value="1"/>
</dbReference>
<sequence>MEAYTGFAEVYDLFMEDVPYEEWNAFLIKTLQAHGITEGLICELGCGTGKMTRLLAQSGYDMIGIDVSEEMLSVAREYDSHGILYLAQDMREFELYGTVKAVVSVCDSMNYLTQEADLERVFCLVNNYLDPGGILIFDLNTEYKFRELMGTQTFAEHRAQGSLIWDNYYDEENKLNEYALTIFLRQTSGLYRKYEEVHYERCYAPHDVIRLLEQAGMEFVGACDGEDHGPVREDSERIYIVAKQKGAKKQYKETV</sequence>
<name>N2AMA6_9FIRM</name>
<evidence type="ECO:0000256" key="1">
    <source>
        <dbReference type="ARBA" id="ARBA00022603"/>
    </source>
</evidence>
<dbReference type="Gene3D" id="2.20.25.110">
    <property type="entry name" value="S-adenosyl-L-methionine-dependent methyltransferases"/>
    <property type="match status" value="1"/>
</dbReference>
<dbReference type="InterPro" id="IPR029063">
    <property type="entry name" value="SAM-dependent_MTases_sf"/>
</dbReference>
<dbReference type="STRING" id="1235802.C823_02329"/>
<proteinExistence type="predicted"/>
<evidence type="ECO:0000313" key="5">
    <source>
        <dbReference type="Proteomes" id="UP000012589"/>
    </source>
</evidence>
<accession>N2AMA6</accession>
<dbReference type="EMBL" id="AQFT01000072">
    <property type="protein sequence ID" value="EMZ27205.1"/>
    <property type="molecule type" value="Genomic_DNA"/>
</dbReference>
<keyword evidence="5" id="KW-1185">Reference proteome</keyword>
<dbReference type="OrthoDB" id="9811589at2"/>
<dbReference type="SUPFAM" id="SSF53335">
    <property type="entry name" value="S-adenosyl-L-methionine-dependent methyltransferases"/>
    <property type="match status" value="1"/>
</dbReference>
<dbReference type="PATRIC" id="fig|1235802.3.peg.2465"/>
<reference evidence="4 5" key="1">
    <citation type="journal article" date="2014" name="Genome Announc.">
        <title>Draft genome sequences of the altered schaedler flora, a defined bacterial community from gnotobiotic mice.</title>
        <authorList>
            <person name="Wannemuehler M.J."/>
            <person name="Overstreet A.M."/>
            <person name="Ward D.V."/>
            <person name="Phillips G.J."/>
        </authorList>
    </citation>
    <scope>NUCLEOTIDE SEQUENCE [LARGE SCALE GENOMIC DNA]</scope>
    <source>
        <strain evidence="4 5">ASF492</strain>
    </source>
</reference>
<dbReference type="PANTHER" id="PTHR43861:SF1">
    <property type="entry name" value="TRANS-ACONITATE 2-METHYLTRANSFERASE"/>
    <property type="match status" value="1"/>
</dbReference>
<evidence type="ECO:0000256" key="2">
    <source>
        <dbReference type="ARBA" id="ARBA00022679"/>
    </source>
</evidence>
<protein>
    <recommendedName>
        <fullName evidence="3">Methyltransferase domain-containing protein</fullName>
    </recommendedName>
</protein>
<dbReference type="GO" id="GO:0032259">
    <property type="term" value="P:methylation"/>
    <property type="evidence" value="ECO:0007669"/>
    <property type="project" value="UniProtKB-KW"/>
</dbReference>
<dbReference type="GO" id="GO:0008168">
    <property type="term" value="F:methyltransferase activity"/>
    <property type="evidence" value="ECO:0007669"/>
    <property type="project" value="UniProtKB-KW"/>
</dbReference>
<dbReference type="Gene3D" id="3.40.50.150">
    <property type="entry name" value="Vaccinia Virus protein VP39"/>
    <property type="match status" value="1"/>
</dbReference>